<dbReference type="GO" id="GO:0005886">
    <property type="term" value="C:plasma membrane"/>
    <property type="evidence" value="ECO:0007669"/>
    <property type="project" value="UniProtKB-SubCell"/>
</dbReference>
<dbReference type="PANTHER" id="PTHR34300">
    <property type="entry name" value="QUEUOSINE PRECURSOR TRANSPORTER-RELATED"/>
    <property type="match status" value="1"/>
</dbReference>
<evidence type="ECO:0000256" key="1">
    <source>
        <dbReference type="HAMAP-Rule" id="MF_02088"/>
    </source>
</evidence>
<gene>
    <name evidence="2" type="ORF">OSO01_30080</name>
</gene>
<keyword evidence="1" id="KW-1003">Cell membrane</keyword>
<evidence type="ECO:0000313" key="3">
    <source>
        <dbReference type="Proteomes" id="UP000321558"/>
    </source>
</evidence>
<sequence>MYIYLNAVFVGLLLLSNVLSVKLFQMGSFVLPAAAIVYVITYLMMDVIGEVYGKKAARKTIQAGFFTQIIAMIFIYIAIQLPPAADFQSQAAFEEIFNGSFRVILASLVSYFVSQNLGVTIFHGLKHRHGRKKLWLRNSLSTMTSQLIDTILFITIAFWGIVPTTVLLGMIVSQYIWKFIVAVMDTPFAYLLVRLARKHEEKNQAELLEAS</sequence>
<feature type="transmembrane region" description="Helical" evidence="1">
    <location>
        <begin position="175"/>
        <end position="193"/>
    </location>
</feature>
<dbReference type="STRING" id="582851.GCA_900162665_03842"/>
<dbReference type="Pfam" id="PF02592">
    <property type="entry name" value="Vut_1"/>
    <property type="match status" value="1"/>
</dbReference>
<dbReference type="AlphaFoldDB" id="A0A511ZLJ3"/>
<dbReference type="HAMAP" id="MF_02088">
    <property type="entry name" value="Q_prec_transport"/>
    <property type="match status" value="1"/>
</dbReference>
<protein>
    <recommendedName>
        <fullName evidence="1">Probable queuosine precursor transporter</fullName>
        <shortName evidence="1">Q precursor transporter</shortName>
    </recommendedName>
</protein>
<evidence type="ECO:0000313" key="2">
    <source>
        <dbReference type="EMBL" id="GEN88269.1"/>
    </source>
</evidence>
<dbReference type="EMBL" id="BJYM01000012">
    <property type="protein sequence ID" value="GEN88269.1"/>
    <property type="molecule type" value="Genomic_DNA"/>
</dbReference>
<dbReference type="Proteomes" id="UP000321558">
    <property type="component" value="Unassembled WGS sequence"/>
</dbReference>
<comment type="similarity">
    <text evidence="1">Belongs to the vitamin uptake transporter (VUT/ECF) (TC 2.A.88) family. Q precursor transporter subfamily.</text>
</comment>
<name>A0A511ZLJ3_9BACI</name>
<dbReference type="OrthoDB" id="9805479at2"/>
<feature type="transmembrane region" description="Helical" evidence="1">
    <location>
        <begin position="61"/>
        <end position="81"/>
    </location>
</feature>
<keyword evidence="1" id="KW-1133">Transmembrane helix</keyword>
<keyword evidence="3" id="KW-1185">Reference proteome</keyword>
<keyword evidence="1" id="KW-0812">Transmembrane</keyword>
<organism evidence="2 3">
    <name type="scientific">Oceanobacillus sojae</name>
    <dbReference type="NCBI Taxonomy" id="582851"/>
    <lineage>
        <taxon>Bacteria</taxon>
        <taxon>Bacillati</taxon>
        <taxon>Bacillota</taxon>
        <taxon>Bacilli</taxon>
        <taxon>Bacillales</taxon>
        <taxon>Bacillaceae</taxon>
        <taxon>Oceanobacillus</taxon>
    </lineage>
</organism>
<comment type="function">
    <text evidence="1">Involved in the import of queuosine (Q) precursors, required for Q precursor salvage.</text>
</comment>
<accession>A0A511ZLJ3</accession>
<feature type="transmembrane region" description="Helical" evidence="1">
    <location>
        <begin position="101"/>
        <end position="125"/>
    </location>
</feature>
<comment type="caution">
    <text evidence="2">The sequence shown here is derived from an EMBL/GenBank/DDBJ whole genome shotgun (WGS) entry which is preliminary data.</text>
</comment>
<comment type="subcellular location">
    <subcellularLocation>
        <location evidence="1">Cell membrane</location>
        <topology evidence="1">Multi-pass membrane protein</topology>
    </subcellularLocation>
</comment>
<dbReference type="InterPro" id="IPR003744">
    <property type="entry name" value="YhhQ"/>
</dbReference>
<keyword evidence="1" id="KW-0472">Membrane</keyword>
<feature type="transmembrane region" description="Helical" evidence="1">
    <location>
        <begin position="30"/>
        <end position="49"/>
    </location>
</feature>
<reference evidence="2 3" key="1">
    <citation type="submission" date="2019-07" db="EMBL/GenBank/DDBJ databases">
        <title>Whole genome shotgun sequence of Oceanobacillus sojae NBRC 105379.</title>
        <authorList>
            <person name="Hosoyama A."/>
            <person name="Uohara A."/>
            <person name="Ohji S."/>
            <person name="Ichikawa N."/>
        </authorList>
    </citation>
    <scope>NUCLEOTIDE SEQUENCE [LARGE SCALE GENOMIC DNA]</scope>
    <source>
        <strain evidence="2 3">NBRC 105379</strain>
    </source>
</reference>
<dbReference type="GO" id="GO:0022857">
    <property type="term" value="F:transmembrane transporter activity"/>
    <property type="evidence" value="ECO:0007669"/>
    <property type="project" value="UniProtKB-UniRule"/>
</dbReference>
<keyword evidence="1" id="KW-0813">Transport</keyword>
<feature type="transmembrane region" description="Helical" evidence="1">
    <location>
        <begin position="146"/>
        <end position="169"/>
    </location>
</feature>
<proteinExistence type="inferred from homology"/>
<dbReference type="PANTHER" id="PTHR34300:SF2">
    <property type="entry name" value="QUEUOSINE PRECURSOR TRANSPORTER-RELATED"/>
    <property type="match status" value="1"/>
</dbReference>
<dbReference type="NCBIfam" id="TIGR00697">
    <property type="entry name" value="queuosine precursor transporter"/>
    <property type="match status" value="1"/>
</dbReference>
<dbReference type="RefSeq" id="WP_147211211.1">
    <property type="nucleotide sequence ID" value="NZ_BJYM01000012.1"/>
</dbReference>